<organism evidence="2 3">
    <name type="scientific">Streptomyces kasugaensis</name>
    <dbReference type="NCBI Taxonomy" id="1946"/>
    <lineage>
        <taxon>Bacteria</taxon>
        <taxon>Bacillati</taxon>
        <taxon>Actinomycetota</taxon>
        <taxon>Actinomycetes</taxon>
        <taxon>Kitasatosporales</taxon>
        <taxon>Streptomycetaceae</taxon>
        <taxon>Streptomyces</taxon>
    </lineage>
</organism>
<feature type="region of interest" description="Disordered" evidence="1">
    <location>
        <begin position="19"/>
        <end position="39"/>
    </location>
</feature>
<protein>
    <recommendedName>
        <fullName evidence="4">Pentapeptide repeat-containing protein</fullName>
    </recommendedName>
</protein>
<proteinExistence type="predicted"/>
<keyword evidence="3" id="KW-1185">Reference proteome</keyword>
<dbReference type="InterPro" id="IPR001646">
    <property type="entry name" value="5peptide_repeat"/>
</dbReference>
<reference evidence="2 3" key="1">
    <citation type="submission" date="2019-02" db="EMBL/GenBank/DDBJ databases">
        <title>Draft Genome Sequence of Streptomyces sp. AM-2504, identified by 16S rRNA comparative analysis as a Streptomyces Kasugaensis strain.</title>
        <authorList>
            <person name="Napolioni V."/>
            <person name="Giuliodori A.M."/>
            <person name="Spurio R."/>
            <person name="Fabbretti A."/>
        </authorList>
    </citation>
    <scope>NUCLEOTIDE SEQUENCE [LARGE SCALE GENOMIC DNA]</scope>
    <source>
        <strain evidence="2 3">AM-2504</strain>
    </source>
</reference>
<evidence type="ECO:0000313" key="2">
    <source>
        <dbReference type="EMBL" id="TBO59349.1"/>
    </source>
</evidence>
<dbReference type="AlphaFoldDB" id="A0A4Q9HXQ5"/>
<evidence type="ECO:0000256" key="1">
    <source>
        <dbReference type="SAM" id="MobiDB-lite"/>
    </source>
</evidence>
<dbReference type="EMBL" id="SIXH01000085">
    <property type="protein sequence ID" value="TBO59349.1"/>
    <property type="molecule type" value="Genomic_DNA"/>
</dbReference>
<comment type="caution">
    <text evidence="2">The sequence shown here is derived from an EMBL/GenBank/DDBJ whole genome shotgun (WGS) entry which is preliminary data.</text>
</comment>
<evidence type="ECO:0008006" key="4">
    <source>
        <dbReference type="Google" id="ProtNLM"/>
    </source>
</evidence>
<dbReference type="Proteomes" id="UP000292452">
    <property type="component" value="Unassembled WGS sequence"/>
</dbReference>
<dbReference type="Pfam" id="PF13576">
    <property type="entry name" value="Pentapeptide_3"/>
    <property type="match status" value="1"/>
</dbReference>
<accession>A0A4Q9HXQ5</accession>
<feature type="region of interest" description="Disordered" evidence="1">
    <location>
        <begin position="295"/>
        <end position="324"/>
    </location>
</feature>
<dbReference type="OrthoDB" id="3602494at2"/>
<name>A0A4Q9HXQ5_STRKA</name>
<gene>
    <name evidence="2" type="ORF">EYS09_12595</name>
</gene>
<sequence length="324" mass="35541">MRCRSRPERPRHLLRRAVGAVRPVPGPPANGGPTPGARGLSQDAAVNCRGVPFTRELLEELKAAVGDTSGEASFGRARLLEPVDFTGVTFTGEAFFWLAHFADDALFYEAIFNRDGVFEDAVFELGGAFEHADFQGSAWFQDTLFSSDTDFEHARFSTGALFSRAQVFGEAAHSLAEREVVKSEELAHCRISGVSARTVRRKRQGYQAYGSYGLVDGRTKRAEVPGTRQDLRVVEALFIAQSDRLRSPLRSAGFYRRKTGLLLDDQYGSGAVHLPFRSTFQRLIKNIVAQHAATSDHLERSSDGLPSHRPHPQATHCAGTPGPA</sequence>
<evidence type="ECO:0000313" key="3">
    <source>
        <dbReference type="Proteomes" id="UP000292452"/>
    </source>
</evidence>